<evidence type="ECO:0000313" key="2">
    <source>
        <dbReference type="EMBL" id="AGK78915.1"/>
    </source>
</evidence>
<evidence type="ECO:0000313" key="3">
    <source>
        <dbReference type="Proteomes" id="UP000013304"/>
    </source>
</evidence>
<dbReference type="KEGG" id="sfi:SFUL_4013"/>
<feature type="region of interest" description="Disordered" evidence="1">
    <location>
        <begin position="1"/>
        <end position="79"/>
    </location>
</feature>
<feature type="compositionally biased region" description="Pro residues" evidence="1">
    <location>
        <begin position="18"/>
        <end position="39"/>
    </location>
</feature>
<accession>N0CTE8</accession>
<dbReference type="Proteomes" id="UP000013304">
    <property type="component" value="Chromosome"/>
</dbReference>
<evidence type="ECO:0000256" key="1">
    <source>
        <dbReference type="SAM" id="MobiDB-lite"/>
    </source>
</evidence>
<feature type="compositionally biased region" description="Basic and acidic residues" evidence="1">
    <location>
        <begin position="70"/>
        <end position="79"/>
    </location>
</feature>
<dbReference type="HOGENOM" id="CLU_2604518_0_0_11"/>
<dbReference type="PATRIC" id="fig|1303692.3.peg.4017"/>
<dbReference type="AlphaFoldDB" id="N0CTE8"/>
<sequence length="79" mass="8560">MNTGGAMQNLMLDHDPTPLRPPRQPLPPLPPLAPDPPAYLPQTAAGRPRPESPPWTVRPALLAGEDLDAPDQHIFRGTD</sequence>
<protein>
    <submittedName>
        <fullName evidence="2">Uncharacterized protein</fullName>
    </submittedName>
</protein>
<gene>
    <name evidence="2" type="ORF">SFUL_4013</name>
</gene>
<name>N0CTE8_STRMI</name>
<dbReference type="EMBL" id="CP005080">
    <property type="protein sequence ID" value="AGK78915.1"/>
    <property type="molecule type" value="Genomic_DNA"/>
</dbReference>
<organism evidence="2 3">
    <name type="scientific">Streptomyces microflavus DSM 40593</name>
    <dbReference type="NCBI Taxonomy" id="1303692"/>
    <lineage>
        <taxon>Bacteria</taxon>
        <taxon>Bacillati</taxon>
        <taxon>Actinomycetota</taxon>
        <taxon>Actinomycetes</taxon>
        <taxon>Kitasatosporales</taxon>
        <taxon>Streptomycetaceae</taxon>
        <taxon>Streptomyces</taxon>
    </lineage>
</organism>
<proteinExistence type="predicted"/>
<reference evidence="2 3" key="1">
    <citation type="submission" date="2013-04" db="EMBL/GenBank/DDBJ databases">
        <title>Complete genome sequence of Streptomyces fulvissimus.</title>
        <authorList>
            <person name="Myronovskyi M."/>
            <person name="Tokovenko B."/>
            <person name="Manderscheid N."/>
            <person name="Petzke L."/>
            <person name="Luzhetskyy A."/>
        </authorList>
    </citation>
    <scope>NUCLEOTIDE SEQUENCE [LARGE SCALE GENOMIC DNA]</scope>
    <source>
        <strain evidence="2 3">DSM 40593</strain>
    </source>
</reference>